<evidence type="ECO:0000256" key="1">
    <source>
        <dbReference type="ARBA" id="ARBA00001947"/>
    </source>
</evidence>
<comment type="similarity">
    <text evidence="5">Belongs to the creatininase superfamily.</text>
</comment>
<dbReference type="GO" id="GO:0047789">
    <property type="term" value="F:creatininase activity"/>
    <property type="evidence" value="ECO:0007669"/>
    <property type="project" value="UniProtKB-EC"/>
</dbReference>
<sequence>MTTQTETVRWEDLLPREFEQRLERLPLVYLPMGLCEPHGHVAAFGLDTHKAAYMCEESARRFGGIVAPTQTYHIHETGYHRPWLREVVGDVNPRMGSLPPDVVLRLLVFQLRAFVNAGFRAVVVVTGHNGNQRDLRLVAEEFRRARPVPIVAVSDPELVAGRFEGDHAGRYEISQLMYLRPELVRLDRLDDRRGSTLGRFAQGEDAHLATESEGRAIVESSLAALKSIVEDCHPLPGIEDVPFMPFAEAEQVWRRVAARTDEWCTLREE</sequence>
<dbReference type="Proteomes" id="UP000756710">
    <property type="component" value="Unassembled WGS sequence"/>
</dbReference>
<dbReference type="GO" id="GO:0046872">
    <property type="term" value="F:metal ion binding"/>
    <property type="evidence" value="ECO:0007669"/>
    <property type="project" value="UniProtKB-KW"/>
</dbReference>
<evidence type="ECO:0000313" key="7">
    <source>
        <dbReference type="EMBL" id="MBP2068503.1"/>
    </source>
</evidence>
<dbReference type="Gene3D" id="3.40.50.10310">
    <property type="entry name" value="Creatininase"/>
    <property type="match status" value="1"/>
</dbReference>
<name>A0A060ZBJ6_9ACTN</name>
<dbReference type="PANTHER" id="PTHR35005:SF1">
    <property type="entry name" value="2-AMINO-5-FORMYLAMINO-6-RIBOSYLAMINOPYRIMIDIN-4(3H)-ONE 5'-MONOPHOSPHATE DEFORMYLASE"/>
    <property type="match status" value="1"/>
</dbReference>
<evidence type="ECO:0000256" key="4">
    <source>
        <dbReference type="ARBA" id="ARBA00022833"/>
    </source>
</evidence>
<protein>
    <submittedName>
        <fullName evidence="7">Creatinine amidohydrolase</fullName>
        <ecNumber evidence="7">3.5.2.10</ecNumber>
    </submittedName>
</protein>
<dbReference type="GO" id="GO:0016811">
    <property type="term" value="F:hydrolase activity, acting on carbon-nitrogen (but not peptide) bonds, in linear amides"/>
    <property type="evidence" value="ECO:0007669"/>
    <property type="project" value="TreeGrafter"/>
</dbReference>
<gene>
    <name evidence="7" type="ORF">J2Z30_009584</name>
    <name evidence="6" type="ORF">SIRAN192</name>
</gene>
<evidence type="ECO:0000256" key="5">
    <source>
        <dbReference type="ARBA" id="ARBA00024029"/>
    </source>
</evidence>
<proteinExistence type="inferred from homology"/>
<organism evidence="6">
    <name type="scientific">Streptomyces iranensis</name>
    <dbReference type="NCBI Taxonomy" id="576784"/>
    <lineage>
        <taxon>Bacteria</taxon>
        <taxon>Bacillati</taxon>
        <taxon>Actinomycetota</taxon>
        <taxon>Actinomycetes</taxon>
        <taxon>Kitasatosporales</taxon>
        <taxon>Streptomycetaceae</taxon>
        <taxon>Streptomyces</taxon>
        <taxon>Streptomyces violaceusniger group</taxon>
    </lineage>
</organism>
<dbReference type="Pfam" id="PF02633">
    <property type="entry name" value="Creatininase"/>
    <property type="match status" value="1"/>
</dbReference>
<dbReference type="GO" id="GO:0009231">
    <property type="term" value="P:riboflavin biosynthetic process"/>
    <property type="evidence" value="ECO:0007669"/>
    <property type="project" value="TreeGrafter"/>
</dbReference>
<dbReference type="InterPro" id="IPR024087">
    <property type="entry name" value="Creatininase-like_sf"/>
</dbReference>
<keyword evidence="4" id="KW-0862">Zinc</keyword>
<dbReference type="PANTHER" id="PTHR35005">
    <property type="entry name" value="3-DEHYDRO-SCYLLO-INOSOSE HYDROLASE"/>
    <property type="match status" value="1"/>
</dbReference>
<dbReference type="SUPFAM" id="SSF102215">
    <property type="entry name" value="Creatininase"/>
    <property type="match status" value="1"/>
</dbReference>
<keyword evidence="2" id="KW-0479">Metal-binding</keyword>
<keyword evidence="3 7" id="KW-0378">Hydrolase</keyword>
<keyword evidence="8" id="KW-1185">Reference proteome</keyword>
<dbReference type="RefSeq" id="WP_078956360.1">
    <property type="nucleotide sequence ID" value="NZ_BAABDR010000070.1"/>
</dbReference>
<reference evidence="7 8" key="2">
    <citation type="submission" date="2021-03" db="EMBL/GenBank/DDBJ databases">
        <title>Genomic Encyclopedia of Type Strains, Phase IV (KMG-IV): sequencing the most valuable type-strain genomes for metagenomic binning, comparative biology and taxonomic classification.</title>
        <authorList>
            <person name="Goeker M."/>
        </authorList>
    </citation>
    <scope>NUCLEOTIDE SEQUENCE [LARGE SCALE GENOMIC DNA]</scope>
    <source>
        <strain evidence="7 8">DSM 41954</strain>
    </source>
</reference>
<evidence type="ECO:0000313" key="8">
    <source>
        <dbReference type="Proteomes" id="UP000756710"/>
    </source>
</evidence>
<accession>A0A060ZBJ6</accession>
<dbReference type="GeneID" id="32466247"/>
<evidence type="ECO:0000313" key="6">
    <source>
        <dbReference type="EMBL" id="CDR01212.1"/>
    </source>
</evidence>
<dbReference type="EC" id="3.5.2.10" evidence="7"/>
<reference evidence="6" key="1">
    <citation type="submission" date="2014-05" db="EMBL/GenBank/DDBJ databases">
        <authorList>
            <person name="Horn Fabian"/>
        </authorList>
    </citation>
    <scope>NUCLEOTIDE SEQUENCE</scope>
</reference>
<dbReference type="InterPro" id="IPR003785">
    <property type="entry name" value="Creatininase/forma_Hydrolase"/>
</dbReference>
<dbReference type="HOGENOM" id="CLU_079873_0_0_11"/>
<evidence type="ECO:0000256" key="3">
    <source>
        <dbReference type="ARBA" id="ARBA00022801"/>
    </source>
</evidence>
<comment type="cofactor">
    <cofactor evidence="1">
        <name>Zn(2+)</name>
        <dbReference type="ChEBI" id="CHEBI:29105"/>
    </cofactor>
</comment>
<dbReference type="EMBL" id="JAGGLR010000043">
    <property type="protein sequence ID" value="MBP2068503.1"/>
    <property type="molecule type" value="Genomic_DNA"/>
</dbReference>
<evidence type="ECO:0000256" key="2">
    <source>
        <dbReference type="ARBA" id="ARBA00022723"/>
    </source>
</evidence>
<dbReference type="EMBL" id="LK022848">
    <property type="protein sequence ID" value="CDR01212.1"/>
    <property type="molecule type" value="Genomic_DNA"/>
</dbReference>
<dbReference type="AlphaFoldDB" id="A0A060ZBJ6"/>